<dbReference type="EMBL" id="CADEAL010003970">
    <property type="protein sequence ID" value="CAB1448243.1"/>
    <property type="molecule type" value="Genomic_DNA"/>
</dbReference>
<evidence type="ECO:0000256" key="1">
    <source>
        <dbReference type="SAM" id="MobiDB-lite"/>
    </source>
</evidence>
<comment type="caution">
    <text evidence="2">The sequence shown here is derived from an EMBL/GenBank/DDBJ whole genome shotgun (WGS) entry which is preliminary data.</text>
</comment>
<proteinExistence type="predicted"/>
<accession>A0A9N7VH54</accession>
<dbReference type="InterPro" id="IPR011009">
    <property type="entry name" value="Kinase-like_dom_sf"/>
</dbReference>
<dbReference type="Gene3D" id="1.10.510.10">
    <property type="entry name" value="Transferase(Phosphotransferase) domain 1"/>
    <property type="match status" value="1"/>
</dbReference>
<protein>
    <submittedName>
        <fullName evidence="2">Uncharacterized protein</fullName>
    </submittedName>
</protein>
<name>A0A9N7VH54_PLEPL</name>
<gene>
    <name evidence="2" type="ORF">PLEPLA_LOCUS35900</name>
</gene>
<feature type="compositionally biased region" description="Basic and acidic residues" evidence="1">
    <location>
        <begin position="125"/>
        <end position="154"/>
    </location>
</feature>
<dbReference type="Proteomes" id="UP001153269">
    <property type="component" value="Unassembled WGS sequence"/>
</dbReference>
<evidence type="ECO:0000313" key="3">
    <source>
        <dbReference type="Proteomes" id="UP001153269"/>
    </source>
</evidence>
<evidence type="ECO:0000313" key="2">
    <source>
        <dbReference type="EMBL" id="CAB1448243.1"/>
    </source>
</evidence>
<keyword evidence="3" id="KW-1185">Reference proteome</keyword>
<reference evidence="2" key="1">
    <citation type="submission" date="2020-03" db="EMBL/GenBank/DDBJ databases">
        <authorList>
            <person name="Weist P."/>
        </authorList>
    </citation>
    <scope>NUCLEOTIDE SEQUENCE</scope>
</reference>
<feature type="region of interest" description="Disordered" evidence="1">
    <location>
        <begin position="59"/>
        <end position="169"/>
    </location>
</feature>
<feature type="compositionally biased region" description="Basic and acidic residues" evidence="1">
    <location>
        <begin position="77"/>
        <end position="90"/>
    </location>
</feature>
<sequence length="169" mass="18772">MEKHPENAAELRKVYLVTPLCAGGELMQLLERKKCFTEDETRHIICSSPDAVVSLHNGGNVILHGKPTSQPSAKQHRPQDGEDGEQRTDITAESSEEDPVKVEVPISVEEPGASRLSFTASAIRGTEERRGKKRKEEERRGKKRKEGKEEERRAVLMTDGSEGGWVLTG</sequence>
<organism evidence="2 3">
    <name type="scientific">Pleuronectes platessa</name>
    <name type="common">European plaice</name>
    <dbReference type="NCBI Taxonomy" id="8262"/>
    <lineage>
        <taxon>Eukaryota</taxon>
        <taxon>Metazoa</taxon>
        <taxon>Chordata</taxon>
        <taxon>Craniata</taxon>
        <taxon>Vertebrata</taxon>
        <taxon>Euteleostomi</taxon>
        <taxon>Actinopterygii</taxon>
        <taxon>Neopterygii</taxon>
        <taxon>Teleostei</taxon>
        <taxon>Neoteleostei</taxon>
        <taxon>Acanthomorphata</taxon>
        <taxon>Carangaria</taxon>
        <taxon>Pleuronectiformes</taxon>
        <taxon>Pleuronectoidei</taxon>
        <taxon>Pleuronectidae</taxon>
        <taxon>Pleuronectes</taxon>
    </lineage>
</organism>
<dbReference type="SUPFAM" id="SSF56112">
    <property type="entry name" value="Protein kinase-like (PK-like)"/>
    <property type="match status" value="1"/>
</dbReference>
<dbReference type="AlphaFoldDB" id="A0A9N7VH54"/>